<keyword evidence="2" id="KW-0472">Membrane</keyword>
<proteinExistence type="predicted"/>
<gene>
    <name evidence="3" type="ORF">LIP_1914</name>
</gene>
<evidence type="ECO:0000313" key="3">
    <source>
        <dbReference type="EMBL" id="BAS27755.1"/>
    </source>
</evidence>
<keyword evidence="2" id="KW-0812">Transmembrane</keyword>
<dbReference type="AlphaFoldDB" id="A0A0K2SKY0"/>
<feature type="transmembrane region" description="Helical" evidence="2">
    <location>
        <begin position="24"/>
        <end position="42"/>
    </location>
</feature>
<feature type="transmembrane region" description="Helical" evidence="2">
    <location>
        <begin position="99"/>
        <end position="118"/>
    </location>
</feature>
<accession>A0A0K2SKY0</accession>
<dbReference type="RefSeq" id="WP_068137060.1">
    <property type="nucleotide sequence ID" value="NZ_AP014924.1"/>
</dbReference>
<keyword evidence="4" id="KW-1185">Reference proteome</keyword>
<dbReference type="STRING" id="1555112.LIP_1914"/>
<evidence type="ECO:0008006" key="5">
    <source>
        <dbReference type="Google" id="ProtNLM"/>
    </source>
</evidence>
<keyword evidence="2" id="KW-1133">Transmembrane helix</keyword>
<evidence type="ECO:0000256" key="2">
    <source>
        <dbReference type="SAM" id="Phobius"/>
    </source>
</evidence>
<evidence type="ECO:0000256" key="1">
    <source>
        <dbReference type="SAM" id="MobiDB-lite"/>
    </source>
</evidence>
<feature type="transmembrane region" description="Helical" evidence="2">
    <location>
        <begin position="54"/>
        <end position="77"/>
    </location>
</feature>
<evidence type="ECO:0000313" key="4">
    <source>
        <dbReference type="Proteomes" id="UP000065807"/>
    </source>
</evidence>
<dbReference type="Proteomes" id="UP000065807">
    <property type="component" value="Chromosome"/>
</dbReference>
<dbReference type="EMBL" id="AP014924">
    <property type="protein sequence ID" value="BAS27755.1"/>
    <property type="molecule type" value="Genomic_DNA"/>
</dbReference>
<feature type="region of interest" description="Disordered" evidence="1">
    <location>
        <begin position="191"/>
        <end position="216"/>
    </location>
</feature>
<reference evidence="4" key="2">
    <citation type="journal article" date="2016" name="Int. J. Syst. Evol. Microbiol.">
        <title>Complete genome sequence and cell structure of Limnochorda pilosa, a Gram-negative spore-former within the phylum Firmicutes.</title>
        <authorList>
            <person name="Watanabe M."/>
            <person name="Kojima H."/>
            <person name="Fukui M."/>
        </authorList>
    </citation>
    <scope>NUCLEOTIDE SEQUENCE [LARGE SCALE GENOMIC DNA]</scope>
    <source>
        <strain evidence="4">HC45</strain>
    </source>
</reference>
<feature type="transmembrane region" description="Helical" evidence="2">
    <location>
        <begin position="130"/>
        <end position="149"/>
    </location>
</feature>
<feature type="transmembrane region" description="Helical" evidence="2">
    <location>
        <begin position="161"/>
        <end position="182"/>
    </location>
</feature>
<reference evidence="4" key="1">
    <citation type="submission" date="2015-07" db="EMBL/GenBank/DDBJ databases">
        <title>Complete genome sequence and phylogenetic analysis of Limnochorda pilosa.</title>
        <authorList>
            <person name="Watanabe M."/>
            <person name="Kojima H."/>
            <person name="Fukui M."/>
        </authorList>
    </citation>
    <scope>NUCLEOTIDE SEQUENCE [LARGE SCALE GENOMIC DNA]</scope>
    <source>
        <strain evidence="4">HC45</strain>
    </source>
</reference>
<protein>
    <recommendedName>
        <fullName evidence="5">Ferric oxidoreductase domain-containing protein</fullName>
    </recommendedName>
</protein>
<name>A0A0K2SKY0_LIMPI</name>
<sequence>MTGGILRFFAEGSLTWSVIRAGGLTAYALLVLSVAAGMAAEYRRGRRAAPGPWLAVHDFAGFLGLLFGLVHALALLVDPVVPYALREVLVPGLATYEPVASALGSLALWGVAALLLAVDLREWLPDGTWRALHAGVPVALLLASLHGFWIGTDAGSTWVRLLLGVGALLSLGALPASLRVAFRLTEGGTGEKAGRAQALGRDAGAAPLGRRRSGPE</sequence>
<organism evidence="3 4">
    <name type="scientific">Limnochorda pilosa</name>
    <dbReference type="NCBI Taxonomy" id="1555112"/>
    <lineage>
        <taxon>Bacteria</taxon>
        <taxon>Bacillati</taxon>
        <taxon>Bacillota</taxon>
        <taxon>Limnochordia</taxon>
        <taxon>Limnochordales</taxon>
        <taxon>Limnochordaceae</taxon>
        <taxon>Limnochorda</taxon>
    </lineage>
</organism>
<dbReference type="KEGG" id="lpil:LIP_1914"/>
<dbReference type="OrthoDB" id="6656329at2"/>